<feature type="chain" id="PRO_5045820816" evidence="7">
    <location>
        <begin position="26"/>
        <end position="245"/>
    </location>
</feature>
<gene>
    <name evidence="9" type="ORF">LZC94_07055</name>
</gene>
<reference evidence="9 10" key="1">
    <citation type="submission" date="2021-12" db="EMBL/GenBank/DDBJ databases">
        <title>Discovery of the Pendulisporaceae a myxobacterial family with distinct sporulation behavior and unique specialized metabolism.</title>
        <authorList>
            <person name="Garcia R."/>
            <person name="Popoff A."/>
            <person name="Bader C.D."/>
            <person name="Loehr J."/>
            <person name="Walesch S."/>
            <person name="Walt C."/>
            <person name="Boldt J."/>
            <person name="Bunk B."/>
            <person name="Haeckl F.J.F.P.J."/>
            <person name="Gunesch A.P."/>
            <person name="Birkelbach J."/>
            <person name="Nuebel U."/>
            <person name="Pietschmann T."/>
            <person name="Bach T."/>
            <person name="Mueller R."/>
        </authorList>
    </citation>
    <scope>NUCLEOTIDE SEQUENCE [LARGE SCALE GENOMIC DNA]</scope>
    <source>
        <strain evidence="9 10">MSr11954</strain>
    </source>
</reference>
<keyword evidence="4" id="KW-0249">Electron transport</keyword>
<evidence type="ECO:0000256" key="3">
    <source>
        <dbReference type="ARBA" id="ARBA00022723"/>
    </source>
</evidence>
<evidence type="ECO:0000256" key="4">
    <source>
        <dbReference type="ARBA" id="ARBA00022982"/>
    </source>
</evidence>
<dbReference type="RefSeq" id="WP_394826656.1">
    <property type="nucleotide sequence ID" value="NZ_CP089984.1"/>
</dbReference>
<feature type="signal peptide" evidence="7">
    <location>
        <begin position="1"/>
        <end position="25"/>
    </location>
</feature>
<evidence type="ECO:0000256" key="2">
    <source>
        <dbReference type="ARBA" id="ARBA00022617"/>
    </source>
</evidence>
<dbReference type="InterPro" id="IPR009056">
    <property type="entry name" value="Cyt_c-like_dom"/>
</dbReference>
<dbReference type="Pfam" id="PF00034">
    <property type="entry name" value="Cytochrom_C"/>
    <property type="match status" value="1"/>
</dbReference>
<dbReference type="EMBL" id="CP089984">
    <property type="protein sequence ID" value="WXB17027.1"/>
    <property type="molecule type" value="Genomic_DNA"/>
</dbReference>
<evidence type="ECO:0000256" key="1">
    <source>
        <dbReference type="ARBA" id="ARBA00022448"/>
    </source>
</evidence>
<keyword evidence="5 6" id="KW-0408">Iron</keyword>
<keyword evidence="1" id="KW-0813">Transport</keyword>
<feature type="domain" description="Cytochrome c" evidence="8">
    <location>
        <begin position="141"/>
        <end position="233"/>
    </location>
</feature>
<keyword evidence="2 6" id="KW-0349">Heme</keyword>
<keyword evidence="10" id="KW-1185">Reference proteome</keyword>
<proteinExistence type="predicted"/>
<evidence type="ECO:0000256" key="6">
    <source>
        <dbReference type="PROSITE-ProRule" id="PRU00433"/>
    </source>
</evidence>
<dbReference type="InterPro" id="IPR050597">
    <property type="entry name" value="Cytochrome_c_Oxidase_Subunit"/>
</dbReference>
<evidence type="ECO:0000259" key="8">
    <source>
        <dbReference type="PROSITE" id="PS51007"/>
    </source>
</evidence>
<evidence type="ECO:0000256" key="7">
    <source>
        <dbReference type="SAM" id="SignalP"/>
    </source>
</evidence>
<dbReference type="SUPFAM" id="SSF46626">
    <property type="entry name" value="Cytochrome c"/>
    <property type="match status" value="2"/>
</dbReference>
<evidence type="ECO:0000256" key="5">
    <source>
        <dbReference type="ARBA" id="ARBA00023004"/>
    </source>
</evidence>
<evidence type="ECO:0000313" key="10">
    <source>
        <dbReference type="Proteomes" id="UP001370348"/>
    </source>
</evidence>
<name>A0ABZ2M211_9BACT</name>
<keyword evidence="7" id="KW-0732">Signal</keyword>
<dbReference type="PROSITE" id="PS51007">
    <property type="entry name" value="CYTC"/>
    <property type="match status" value="2"/>
</dbReference>
<evidence type="ECO:0000313" key="9">
    <source>
        <dbReference type="EMBL" id="WXB17027.1"/>
    </source>
</evidence>
<accession>A0ABZ2M211</accession>
<keyword evidence="3 6" id="KW-0479">Metal-binding</keyword>
<dbReference type="InterPro" id="IPR036909">
    <property type="entry name" value="Cyt_c-like_dom_sf"/>
</dbReference>
<feature type="domain" description="Cytochrome c" evidence="8">
    <location>
        <begin position="31"/>
        <end position="124"/>
    </location>
</feature>
<dbReference type="PANTHER" id="PTHR33751:SF9">
    <property type="entry name" value="CYTOCHROME C4"/>
    <property type="match status" value="1"/>
</dbReference>
<sequence>MHRWSGGILAIVIVAAASFAGPARGADPDAAGSKEAKRIFTQRCTACHTFGKGAKVCADLKGVTERRDRAWLIKFIRSAQSLVDAGDPTATALYEEYKRMRMPDWNDLSDEQIGTLLDWFAANGPEHIDLDNLSADLATPGDIDAGRALFAGATRLTSGGIACKNCHNVSDGRAGTAGSLGPDLTGTYTRYGDRALGAFLKRPCFRRAPDSAANEYLTAQEIFALKSYLRRVALDTSSHPIGAKR</sequence>
<dbReference type="PANTHER" id="PTHR33751">
    <property type="entry name" value="CBB3-TYPE CYTOCHROME C OXIDASE SUBUNIT FIXP"/>
    <property type="match status" value="1"/>
</dbReference>
<protein>
    <submittedName>
        <fullName evidence="9">Cytochrome c</fullName>
    </submittedName>
</protein>
<dbReference type="Proteomes" id="UP001370348">
    <property type="component" value="Chromosome"/>
</dbReference>
<dbReference type="Gene3D" id="1.10.760.10">
    <property type="entry name" value="Cytochrome c-like domain"/>
    <property type="match status" value="2"/>
</dbReference>
<organism evidence="9 10">
    <name type="scientific">Pendulispora albinea</name>
    <dbReference type="NCBI Taxonomy" id="2741071"/>
    <lineage>
        <taxon>Bacteria</taxon>
        <taxon>Pseudomonadati</taxon>
        <taxon>Myxococcota</taxon>
        <taxon>Myxococcia</taxon>
        <taxon>Myxococcales</taxon>
        <taxon>Sorangiineae</taxon>
        <taxon>Pendulisporaceae</taxon>
        <taxon>Pendulispora</taxon>
    </lineage>
</organism>